<evidence type="ECO:0000313" key="2">
    <source>
        <dbReference type="EMBL" id="TGO03513.1"/>
    </source>
</evidence>
<reference evidence="2 3" key="1">
    <citation type="journal article" date="2016" name="Front. Microbiol.">
        <title>Single-Cell (Meta-)Genomics of a Dimorphic Candidatus Thiomargarita nelsonii Reveals Genomic Plasticity.</title>
        <authorList>
            <person name="Flood B.E."/>
            <person name="Fliss P."/>
            <person name="Jones D.S."/>
            <person name="Dick G.J."/>
            <person name="Jain S."/>
            <person name="Kaster A.K."/>
            <person name="Winkel M."/>
            <person name="Mussmann M."/>
            <person name="Bailey J."/>
        </authorList>
    </citation>
    <scope>NUCLEOTIDE SEQUENCE [LARGE SCALE GENOMIC DNA]</scope>
    <source>
        <strain evidence="2">Hydrate Ridge</strain>
    </source>
</reference>
<proteinExistence type="predicted"/>
<accession>A0A4E0QS15</accession>
<dbReference type="InterPro" id="IPR024983">
    <property type="entry name" value="CHAT_dom"/>
</dbReference>
<protein>
    <recommendedName>
        <fullName evidence="1">CHAT domain-containing protein</fullName>
    </recommendedName>
</protein>
<evidence type="ECO:0000313" key="3">
    <source>
        <dbReference type="Proteomes" id="UP000030428"/>
    </source>
</evidence>
<dbReference type="AlphaFoldDB" id="A0A4E0QS15"/>
<evidence type="ECO:0000259" key="1">
    <source>
        <dbReference type="Pfam" id="PF12770"/>
    </source>
</evidence>
<sequence>MSPELTLKFRTPHKLSVHFEGRDSNEFNFKSPLSKADQKDIQWYLEIYATSYTTDVDDQQADKIVAKLPQWGQALFKAAFKTPTAIRLYEDFRKAGGHLLNISAKHPLILSLPWELLYSPENTFLCHQAPTISIGRRLGMADTLIQPFVAKPKQGLRVLFVVSRPTDAGFIDPRADAKAVLKALDEETWGRFELEFLRPPTLENLTKRLERRAKYRKWPPIDIIHFDGHGVFQTLNQEASHAKPIAGVKSDIIEAGVKRQMGALQTDLADVLTDMGDYDEAETAYQAALTIATEQDDGRQLGTLVQEGGNFHTTL</sequence>
<dbReference type="EMBL" id="JSZA02000015">
    <property type="protein sequence ID" value="TGO03513.1"/>
    <property type="molecule type" value="Genomic_DNA"/>
</dbReference>
<name>A0A4E0QS15_9GAMM</name>
<feature type="domain" description="CHAT" evidence="1">
    <location>
        <begin position="73"/>
        <end position="237"/>
    </location>
</feature>
<dbReference type="Pfam" id="PF12770">
    <property type="entry name" value="CHAT"/>
    <property type="match status" value="1"/>
</dbReference>
<comment type="caution">
    <text evidence="2">The sequence shown here is derived from an EMBL/GenBank/DDBJ whole genome shotgun (WGS) entry which is preliminary data.</text>
</comment>
<dbReference type="Proteomes" id="UP000030428">
    <property type="component" value="Unassembled WGS sequence"/>
</dbReference>
<dbReference type="InterPro" id="IPR011990">
    <property type="entry name" value="TPR-like_helical_dom_sf"/>
</dbReference>
<organism evidence="2 3">
    <name type="scientific">Candidatus Thiomargarita nelsonii</name>
    <dbReference type="NCBI Taxonomy" id="1003181"/>
    <lineage>
        <taxon>Bacteria</taxon>
        <taxon>Pseudomonadati</taxon>
        <taxon>Pseudomonadota</taxon>
        <taxon>Gammaproteobacteria</taxon>
        <taxon>Thiotrichales</taxon>
        <taxon>Thiotrichaceae</taxon>
        <taxon>Thiomargarita</taxon>
    </lineage>
</organism>
<gene>
    <name evidence="2" type="ORF">PN36_05770</name>
</gene>
<keyword evidence="3" id="KW-1185">Reference proteome</keyword>
<dbReference type="Gene3D" id="1.25.40.10">
    <property type="entry name" value="Tetratricopeptide repeat domain"/>
    <property type="match status" value="1"/>
</dbReference>